<keyword evidence="1" id="KW-0472">Membrane</keyword>
<keyword evidence="1" id="KW-0812">Transmembrane</keyword>
<evidence type="ECO:0000259" key="2">
    <source>
        <dbReference type="Pfam" id="PF06580"/>
    </source>
</evidence>
<keyword evidence="4" id="KW-1185">Reference proteome</keyword>
<dbReference type="Proteomes" id="UP000015462">
    <property type="component" value="Unassembled WGS sequence"/>
</dbReference>
<comment type="caution">
    <text evidence="3">The sequence shown here is derived from an EMBL/GenBank/DDBJ whole genome shotgun (WGS) entry which is preliminary data.</text>
</comment>
<evidence type="ECO:0000313" key="4">
    <source>
        <dbReference type="Proteomes" id="UP000015462"/>
    </source>
</evidence>
<protein>
    <submittedName>
        <fullName evidence="3">Signal transduction protein</fullName>
    </submittedName>
</protein>
<dbReference type="InterPro" id="IPR010559">
    <property type="entry name" value="Sig_transdc_His_kin_internal"/>
</dbReference>
<name>A0AB33Z0J2_9GAMM</name>
<feature type="transmembrane region" description="Helical" evidence="1">
    <location>
        <begin position="48"/>
        <end position="72"/>
    </location>
</feature>
<dbReference type="EMBL" id="ASHL01000010">
    <property type="protein sequence ID" value="EPD12442.1"/>
    <property type="molecule type" value="Genomic_DNA"/>
</dbReference>
<dbReference type="PANTHER" id="PTHR34220">
    <property type="entry name" value="SENSOR HISTIDINE KINASE YPDA"/>
    <property type="match status" value="1"/>
</dbReference>
<proteinExistence type="predicted"/>
<feature type="transmembrane region" description="Helical" evidence="1">
    <location>
        <begin position="123"/>
        <end position="143"/>
    </location>
</feature>
<dbReference type="AlphaFoldDB" id="A0AB33Z0J2"/>
<feature type="transmembrane region" description="Helical" evidence="1">
    <location>
        <begin position="84"/>
        <end position="103"/>
    </location>
</feature>
<dbReference type="PANTHER" id="PTHR34220:SF7">
    <property type="entry name" value="SENSOR HISTIDINE KINASE YPDA"/>
    <property type="match status" value="1"/>
</dbReference>
<evidence type="ECO:0000313" key="3">
    <source>
        <dbReference type="EMBL" id="EPD12442.1"/>
    </source>
</evidence>
<dbReference type="GO" id="GO:0016020">
    <property type="term" value="C:membrane"/>
    <property type="evidence" value="ECO:0007669"/>
    <property type="project" value="InterPro"/>
</dbReference>
<organism evidence="3 4">
    <name type="scientific">Cycloclasticus pugetii</name>
    <dbReference type="NCBI Taxonomy" id="34068"/>
    <lineage>
        <taxon>Bacteria</taxon>
        <taxon>Pseudomonadati</taxon>
        <taxon>Pseudomonadota</taxon>
        <taxon>Gammaproteobacteria</taxon>
        <taxon>Thiotrichales</taxon>
        <taxon>Piscirickettsiaceae</taxon>
        <taxon>Cycloclasticus</taxon>
    </lineage>
</organism>
<sequence>MDKSSLTQQAYFLPDMCLAKNVLYLTLISQLLAIILALNTSFISGDFWVALSLNALFILWVAFTCAAIFCALKEKINRCSPTQICLLMFLTINLTTLFITWVISFLLPQLDLFASSPNSYLSIYLRNTGISIIFSLILLRFLYIQFQWRRQIKAEADAQLDALQARIRPHFLFNSLNTIASLTRIDPPLAESLTEDLAELFRANMQTSKRLIPFSQELAFIQQYLNIEQTRLGDRLTIRLDISNIPSDALIPPLSIQPIIENAVYHGIETVGDGGELNISGSMEKSIIRLLVKNPIGNEHASKERGGNKMALHNIRLRMEQCFPGQSQLLVSSSDLEFQTQLKFPYQKSLL</sequence>
<evidence type="ECO:0000256" key="1">
    <source>
        <dbReference type="SAM" id="Phobius"/>
    </source>
</evidence>
<dbReference type="RefSeq" id="WP_016390867.1">
    <property type="nucleotide sequence ID" value="NZ_KE646810.1"/>
</dbReference>
<keyword evidence="1" id="KW-1133">Transmembrane helix</keyword>
<feature type="domain" description="Signal transduction histidine kinase internal region" evidence="2">
    <location>
        <begin position="158"/>
        <end position="236"/>
    </location>
</feature>
<dbReference type="Pfam" id="PF06580">
    <property type="entry name" value="His_kinase"/>
    <property type="match status" value="1"/>
</dbReference>
<feature type="transmembrane region" description="Helical" evidence="1">
    <location>
        <begin position="21"/>
        <end position="42"/>
    </location>
</feature>
<dbReference type="GO" id="GO:0000155">
    <property type="term" value="F:phosphorelay sensor kinase activity"/>
    <property type="evidence" value="ECO:0007669"/>
    <property type="project" value="InterPro"/>
</dbReference>
<gene>
    <name evidence="3" type="ORF">L196_09989</name>
</gene>
<dbReference type="InterPro" id="IPR050640">
    <property type="entry name" value="Bact_2-comp_sensor_kinase"/>
</dbReference>
<accession>A0AB33Z0J2</accession>
<reference evidence="3 4" key="1">
    <citation type="journal article" date="2013" name="Genome Announc.">
        <title>Genome Sequence of the Pyrene- and Fluoranthene-Degrading Bacterium Cycloclasticus sp. Strain PY97M.</title>
        <authorList>
            <person name="Cui Z."/>
            <person name="Xu G."/>
            <person name="Li Q."/>
            <person name="Gao W."/>
            <person name="Zheng L."/>
        </authorList>
    </citation>
    <scope>NUCLEOTIDE SEQUENCE [LARGE SCALE GENOMIC DNA]</scope>
    <source>
        <strain evidence="3 4">PY97M</strain>
    </source>
</reference>